<comment type="subcellular location">
    <subcellularLocation>
        <location evidence="1">Cytoplasm</location>
    </subcellularLocation>
</comment>
<comment type="similarity">
    <text evidence="2">Belongs to the DtxR/MntR family.</text>
</comment>
<dbReference type="Pfam" id="PF02742">
    <property type="entry name" value="Fe_dep_repr_C"/>
    <property type="match status" value="1"/>
</dbReference>
<dbReference type="InterPro" id="IPR022687">
    <property type="entry name" value="HTH_DTXR"/>
</dbReference>
<feature type="domain" description="HTH dtxR-type" evidence="8">
    <location>
        <begin position="9"/>
        <end position="70"/>
    </location>
</feature>
<sequence length="257" mass="28780">MENKNLTSLSENIQMYLVTIARLRVDNQPVPLSQLAQELSISPVSVNEMCHKLQDQGLVVYKSYKGVSLTQEGEQRAYYILRRHRLWEVFLVEKLGFDYSQAHNIACQLEHTTSDLVADRLDAFLKHPSVNPMGQLIPRADGILPERPLIFLAGFSAGQCGYVISCDVDKATQSYLDEKGIQSGARFMVVSTSENSLLLKVGSSRVSLARTLAESIHVETEETKTKNVVVKSPQLNLEKEESKMNFKKQSSITMDGD</sequence>
<dbReference type="Gene3D" id="1.10.10.10">
    <property type="entry name" value="Winged helix-like DNA-binding domain superfamily/Winged helix DNA-binding domain"/>
    <property type="match status" value="1"/>
</dbReference>
<dbReference type="Gene3D" id="2.30.30.90">
    <property type="match status" value="1"/>
</dbReference>
<dbReference type="PROSITE" id="PS50944">
    <property type="entry name" value="HTH_DTXR"/>
    <property type="match status" value="1"/>
</dbReference>
<dbReference type="InterPro" id="IPR007167">
    <property type="entry name" value="Fe-transptr_FeoA-like"/>
</dbReference>
<dbReference type="InterPro" id="IPR036390">
    <property type="entry name" value="WH_DNA-bd_sf"/>
</dbReference>
<reference evidence="9" key="1">
    <citation type="journal article" date="2014" name="Front. Microbiol.">
        <title>High frequency of phylogenetically diverse reductive dehalogenase-homologous genes in deep subseafloor sedimentary metagenomes.</title>
        <authorList>
            <person name="Kawai M."/>
            <person name="Futagami T."/>
            <person name="Toyoda A."/>
            <person name="Takaki Y."/>
            <person name="Nishi S."/>
            <person name="Hori S."/>
            <person name="Arai W."/>
            <person name="Tsubouchi T."/>
            <person name="Morono Y."/>
            <person name="Uchiyama I."/>
            <person name="Ito T."/>
            <person name="Fujiyama A."/>
            <person name="Inagaki F."/>
            <person name="Takami H."/>
        </authorList>
    </citation>
    <scope>NUCLEOTIDE SEQUENCE</scope>
    <source>
        <strain evidence="9">Expedition CK06-06</strain>
    </source>
</reference>
<evidence type="ECO:0000256" key="7">
    <source>
        <dbReference type="ARBA" id="ARBA00023163"/>
    </source>
</evidence>
<accession>X1AZ01</accession>
<evidence type="ECO:0000256" key="2">
    <source>
        <dbReference type="ARBA" id="ARBA00007871"/>
    </source>
</evidence>
<evidence type="ECO:0000256" key="1">
    <source>
        <dbReference type="ARBA" id="ARBA00004496"/>
    </source>
</evidence>
<dbReference type="GO" id="GO:0005737">
    <property type="term" value="C:cytoplasm"/>
    <property type="evidence" value="ECO:0007669"/>
    <property type="project" value="UniProtKB-SubCell"/>
</dbReference>
<dbReference type="EMBL" id="BART01000706">
    <property type="protein sequence ID" value="GAG74407.1"/>
    <property type="molecule type" value="Genomic_DNA"/>
</dbReference>
<dbReference type="SMART" id="SM00899">
    <property type="entry name" value="FeoA"/>
    <property type="match status" value="1"/>
</dbReference>
<keyword evidence="7" id="KW-0804">Transcription</keyword>
<dbReference type="InterPro" id="IPR038157">
    <property type="entry name" value="FeoA_core_dom"/>
</dbReference>
<gene>
    <name evidence="9" type="ORF">S01H4_03026</name>
</gene>
<dbReference type="InterPro" id="IPR050536">
    <property type="entry name" value="DtxR_MntR_Metal-Reg"/>
</dbReference>
<dbReference type="PANTHER" id="PTHR33238:SF7">
    <property type="entry name" value="IRON-DEPENDENT TRANSCRIPTIONAL REGULATOR"/>
    <property type="match status" value="1"/>
</dbReference>
<proteinExistence type="inferred from homology"/>
<dbReference type="AlphaFoldDB" id="X1AZ01"/>
<dbReference type="InterPro" id="IPR001367">
    <property type="entry name" value="Fe_dep_repressor"/>
</dbReference>
<dbReference type="Pfam" id="PF04023">
    <property type="entry name" value="FeoA"/>
    <property type="match status" value="1"/>
</dbReference>
<evidence type="ECO:0000256" key="6">
    <source>
        <dbReference type="ARBA" id="ARBA00023125"/>
    </source>
</evidence>
<evidence type="ECO:0000313" key="9">
    <source>
        <dbReference type="EMBL" id="GAG74407.1"/>
    </source>
</evidence>
<keyword evidence="4" id="KW-0408">Iron</keyword>
<dbReference type="InterPro" id="IPR036388">
    <property type="entry name" value="WH-like_DNA-bd_sf"/>
</dbReference>
<comment type="subunit">
    <text evidence="3">Homodimer.</text>
</comment>
<dbReference type="PANTHER" id="PTHR33238">
    <property type="entry name" value="IRON (METAL) DEPENDENT REPRESSOR, DTXR FAMILY"/>
    <property type="match status" value="1"/>
</dbReference>
<keyword evidence="6" id="KW-0238">DNA-binding</keyword>
<dbReference type="GO" id="GO:0046983">
    <property type="term" value="F:protein dimerization activity"/>
    <property type="evidence" value="ECO:0007669"/>
    <property type="project" value="InterPro"/>
</dbReference>
<dbReference type="SUPFAM" id="SSF50037">
    <property type="entry name" value="C-terminal domain of transcriptional repressors"/>
    <property type="match status" value="1"/>
</dbReference>
<dbReference type="GO" id="GO:0003677">
    <property type="term" value="F:DNA binding"/>
    <property type="evidence" value="ECO:0007669"/>
    <property type="project" value="UniProtKB-KW"/>
</dbReference>
<comment type="caution">
    <text evidence="9">The sequence shown here is derived from an EMBL/GenBank/DDBJ whole genome shotgun (WGS) entry which is preliminary data.</text>
</comment>
<organism evidence="9">
    <name type="scientific">marine sediment metagenome</name>
    <dbReference type="NCBI Taxonomy" id="412755"/>
    <lineage>
        <taxon>unclassified sequences</taxon>
        <taxon>metagenomes</taxon>
        <taxon>ecological metagenomes</taxon>
    </lineage>
</organism>
<dbReference type="InterPro" id="IPR008988">
    <property type="entry name" value="Transcriptional_repressor_C"/>
</dbReference>
<dbReference type="SMART" id="SM00529">
    <property type="entry name" value="HTH_DTXR"/>
    <property type="match status" value="1"/>
</dbReference>
<keyword evidence="5" id="KW-0805">Transcription regulation</keyword>
<evidence type="ECO:0000259" key="8">
    <source>
        <dbReference type="PROSITE" id="PS50944"/>
    </source>
</evidence>
<protein>
    <recommendedName>
        <fullName evidence="8">HTH dtxR-type domain-containing protein</fullName>
    </recommendedName>
</protein>
<dbReference type="Pfam" id="PF01325">
    <property type="entry name" value="Fe_dep_repress"/>
    <property type="match status" value="1"/>
</dbReference>
<dbReference type="SUPFAM" id="SSF47979">
    <property type="entry name" value="Iron-dependent repressor protein, dimerization domain"/>
    <property type="match status" value="1"/>
</dbReference>
<dbReference type="GO" id="GO:0003700">
    <property type="term" value="F:DNA-binding transcription factor activity"/>
    <property type="evidence" value="ECO:0007669"/>
    <property type="project" value="InterPro"/>
</dbReference>
<dbReference type="SUPFAM" id="SSF46785">
    <property type="entry name" value="Winged helix' DNA-binding domain"/>
    <property type="match status" value="1"/>
</dbReference>
<evidence type="ECO:0000256" key="4">
    <source>
        <dbReference type="ARBA" id="ARBA00023004"/>
    </source>
</evidence>
<name>X1AZ01_9ZZZZ</name>
<evidence type="ECO:0000256" key="3">
    <source>
        <dbReference type="ARBA" id="ARBA00011738"/>
    </source>
</evidence>
<evidence type="ECO:0000256" key="5">
    <source>
        <dbReference type="ARBA" id="ARBA00023015"/>
    </source>
</evidence>
<dbReference type="InterPro" id="IPR036421">
    <property type="entry name" value="Fe_dep_repressor_sf"/>
</dbReference>
<dbReference type="GO" id="GO:0046914">
    <property type="term" value="F:transition metal ion binding"/>
    <property type="evidence" value="ECO:0007669"/>
    <property type="project" value="InterPro"/>
</dbReference>
<dbReference type="InterPro" id="IPR022689">
    <property type="entry name" value="Iron_dep_repressor"/>
</dbReference>